<reference evidence="2" key="2">
    <citation type="submission" date="2021-01" db="EMBL/GenBank/DDBJ databases">
        <authorList>
            <person name="Mieszkin S."/>
            <person name="Pouder E."/>
            <person name="Alain K."/>
        </authorList>
    </citation>
    <scope>NUCLEOTIDE SEQUENCE</scope>
    <source>
        <strain evidence="2">HW T2.11</strain>
    </source>
</reference>
<dbReference type="RefSeq" id="WP_227322103.1">
    <property type="nucleotide sequence ID" value="NZ_JAESVB010000006.1"/>
</dbReference>
<evidence type="ECO:0000313" key="2">
    <source>
        <dbReference type="EMBL" id="MCB8876448.1"/>
    </source>
</evidence>
<dbReference type="AlphaFoldDB" id="A0A963YSR9"/>
<evidence type="ECO:0000313" key="3">
    <source>
        <dbReference type="Proteomes" id="UP000708298"/>
    </source>
</evidence>
<dbReference type="Proteomes" id="UP000708298">
    <property type="component" value="Unassembled WGS sequence"/>
</dbReference>
<proteinExistence type="predicted"/>
<name>A0A963YSR9_9PROT</name>
<feature type="signal peptide" evidence="1">
    <location>
        <begin position="1"/>
        <end position="20"/>
    </location>
</feature>
<dbReference type="EMBL" id="JAESVB010000006">
    <property type="protein sequence ID" value="MCB8876448.1"/>
    <property type="molecule type" value="Genomic_DNA"/>
</dbReference>
<keyword evidence="3" id="KW-1185">Reference proteome</keyword>
<organism evidence="2 3">
    <name type="scientific">Acidisoma silvae</name>
    <dbReference type="NCBI Taxonomy" id="2802396"/>
    <lineage>
        <taxon>Bacteria</taxon>
        <taxon>Pseudomonadati</taxon>
        <taxon>Pseudomonadota</taxon>
        <taxon>Alphaproteobacteria</taxon>
        <taxon>Acetobacterales</taxon>
        <taxon>Acidocellaceae</taxon>
        <taxon>Acidisoma</taxon>
    </lineage>
</organism>
<sequence length="148" mass="15903">MNCRPFVMLALLGAPLAACAGSQQQVYPQPYIGKAMPIQVTPETQAAFKARTIVTPPHGKVQDLAEAYIASSVAHPSSAKFAGEFESNGKSVALCGFVQYRGKDNSLTGWRPFFVEWTAHHAKGVNAPYYSADDEMAKLCGPMTPPAQ</sequence>
<protein>
    <submittedName>
        <fullName evidence="2">Uncharacterized protein</fullName>
    </submittedName>
</protein>
<evidence type="ECO:0000256" key="1">
    <source>
        <dbReference type="SAM" id="SignalP"/>
    </source>
</evidence>
<feature type="chain" id="PRO_5036694652" evidence="1">
    <location>
        <begin position="21"/>
        <end position="148"/>
    </location>
</feature>
<reference evidence="2" key="1">
    <citation type="journal article" date="2021" name="Microorganisms">
        <title>Acidisoma silvae sp. nov. and Acidisomacellulosilytica sp. nov., Two Acidophilic Bacteria Isolated from Decaying Wood, Hydrolyzing Cellulose and Producing Poly-3-hydroxybutyrate.</title>
        <authorList>
            <person name="Mieszkin S."/>
            <person name="Pouder E."/>
            <person name="Uroz S."/>
            <person name="Simon-Colin C."/>
            <person name="Alain K."/>
        </authorList>
    </citation>
    <scope>NUCLEOTIDE SEQUENCE</scope>
    <source>
        <strain evidence="2">HW T2.11</strain>
    </source>
</reference>
<comment type="caution">
    <text evidence="2">The sequence shown here is derived from an EMBL/GenBank/DDBJ whole genome shotgun (WGS) entry which is preliminary data.</text>
</comment>
<gene>
    <name evidence="2" type="ORF">ASILVAE211_14740</name>
</gene>
<keyword evidence="1" id="KW-0732">Signal</keyword>
<accession>A0A963YSR9</accession>